<dbReference type="OrthoDB" id="2142598at2"/>
<evidence type="ECO:0000313" key="2">
    <source>
        <dbReference type="EMBL" id="KRM66514.1"/>
    </source>
</evidence>
<comment type="caution">
    <text evidence="2">The sequence shown here is derived from an EMBL/GenBank/DDBJ whole genome shotgun (WGS) entry which is preliminary data.</text>
</comment>
<dbReference type="Gene3D" id="1.10.287.470">
    <property type="entry name" value="Helix hairpin bin"/>
    <property type="match status" value="1"/>
</dbReference>
<dbReference type="EMBL" id="AYYP01000001">
    <property type="protein sequence ID" value="KRM66514.1"/>
    <property type="molecule type" value="Genomic_DNA"/>
</dbReference>
<name>A0A0R2AJ33_9LACO</name>
<dbReference type="Gene3D" id="2.40.50.100">
    <property type="match status" value="1"/>
</dbReference>
<dbReference type="AlphaFoldDB" id="A0A0R2AJ33"/>
<dbReference type="PANTHER" id="PTHR30469:SF33">
    <property type="entry name" value="SLR1207 PROTEIN"/>
    <property type="match status" value="1"/>
</dbReference>
<protein>
    <recommendedName>
        <fullName evidence="4">RND family efflux transporter MFP subunit</fullName>
    </recommendedName>
</protein>
<dbReference type="GeneID" id="75138317"/>
<dbReference type="PATRIC" id="fig|1423718.3.peg.2094"/>
<gene>
    <name evidence="2" type="ORF">FC14_GL002019</name>
</gene>
<dbReference type="GO" id="GO:0015562">
    <property type="term" value="F:efflux transmembrane transporter activity"/>
    <property type="evidence" value="ECO:0007669"/>
    <property type="project" value="TreeGrafter"/>
</dbReference>
<evidence type="ECO:0000313" key="3">
    <source>
        <dbReference type="Proteomes" id="UP000051008"/>
    </source>
</evidence>
<dbReference type="PANTHER" id="PTHR30469">
    <property type="entry name" value="MULTIDRUG RESISTANCE PROTEIN MDTA"/>
    <property type="match status" value="1"/>
</dbReference>
<evidence type="ECO:0008006" key="4">
    <source>
        <dbReference type="Google" id="ProtNLM"/>
    </source>
</evidence>
<dbReference type="GO" id="GO:1990281">
    <property type="term" value="C:efflux pump complex"/>
    <property type="evidence" value="ECO:0007669"/>
    <property type="project" value="TreeGrafter"/>
</dbReference>
<proteinExistence type="predicted"/>
<reference evidence="2 3" key="1">
    <citation type="journal article" date="2015" name="Genome Announc.">
        <title>Expanding the biotechnology potential of lactobacilli through comparative genomics of 213 strains and associated genera.</title>
        <authorList>
            <person name="Sun Z."/>
            <person name="Harris H.M."/>
            <person name="McCann A."/>
            <person name="Guo C."/>
            <person name="Argimon S."/>
            <person name="Zhang W."/>
            <person name="Yang X."/>
            <person name="Jeffery I.B."/>
            <person name="Cooney J.C."/>
            <person name="Kagawa T.F."/>
            <person name="Liu W."/>
            <person name="Song Y."/>
            <person name="Salvetti E."/>
            <person name="Wrobel A."/>
            <person name="Rasinkangas P."/>
            <person name="Parkhill J."/>
            <person name="Rea M.C."/>
            <person name="O'Sullivan O."/>
            <person name="Ritari J."/>
            <person name="Douillard F.P."/>
            <person name="Paul Ross R."/>
            <person name="Yang R."/>
            <person name="Briner A.E."/>
            <person name="Felis G.E."/>
            <person name="de Vos W.M."/>
            <person name="Barrangou R."/>
            <person name="Klaenhammer T.R."/>
            <person name="Caufield P.W."/>
            <person name="Cui Y."/>
            <person name="Zhang H."/>
            <person name="O'Toole P.W."/>
        </authorList>
    </citation>
    <scope>NUCLEOTIDE SEQUENCE [LARGE SCALE GENOMIC DNA]</scope>
    <source>
        <strain evidence="2 3">DSM 20509</strain>
    </source>
</reference>
<keyword evidence="3" id="KW-1185">Reference proteome</keyword>
<keyword evidence="1" id="KW-0175">Coiled coil</keyword>
<sequence>MKKKKFIIIGVLAVVVLAVLGGIWSLTHSKEEKKTSHYETMVAQKALPLTMSGNVSPKEVRSFMVTKKNLAQMEVKDGQKVTNGQVLYTTYNQANASELDELKVTLAKYQRAKTTANQKLQDARNTLNKMQSSDEGYSEAKDAVASANDEVADATDSINATQRKIDQVSQEVSPNSVAPFDGDVAVKYDDNGNAKVTVSSSALQMVTTVSEYDYAKVKAGDSVTVSAVATGKKQEATITLVDAHPATTNATNGSKYKVYADLDAKNFIDGQTIKAKVAQAGIIIAKSCVRQGKVYVVEDGKVTSQAITGKEVDGQYIVTAGLTAGQKVVSNPDGDLKEGEQLP</sequence>
<feature type="coiled-coil region" evidence="1">
    <location>
        <begin position="99"/>
        <end position="171"/>
    </location>
</feature>
<evidence type="ECO:0000256" key="1">
    <source>
        <dbReference type="SAM" id="Coils"/>
    </source>
</evidence>
<dbReference type="RefSeq" id="WP_056975602.1">
    <property type="nucleotide sequence ID" value="NZ_AYYP01000001.1"/>
</dbReference>
<dbReference type="Gene3D" id="2.40.30.170">
    <property type="match status" value="1"/>
</dbReference>
<organism evidence="2 3">
    <name type="scientific">Ligilactobacillus agilis DSM 20509</name>
    <dbReference type="NCBI Taxonomy" id="1423718"/>
    <lineage>
        <taxon>Bacteria</taxon>
        <taxon>Bacillati</taxon>
        <taxon>Bacillota</taxon>
        <taxon>Bacilli</taxon>
        <taxon>Lactobacillales</taxon>
        <taxon>Lactobacillaceae</taxon>
        <taxon>Ligilactobacillus</taxon>
    </lineage>
</organism>
<accession>A0A0R2AJ33</accession>
<dbReference type="Proteomes" id="UP000051008">
    <property type="component" value="Unassembled WGS sequence"/>
</dbReference>